<dbReference type="Proteomes" id="UP000319578">
    <property type="component" value="Unassembled WGS sequence"/>
</dbReference>
<keyword evidence="2" id="KW-0472">Membrane</keyword>
<feature type="coiled-coil region" evidence="1">
    <location>
        <begin position="80"/>
        <end position="131"/>
    </location>
</feature>
<protein>
    <recommendedName>
        <fullName evidence="3">Magnesium transporter MgtE intracellular domain-containing protein</fullName>
    </recommendedName>
</protein>
<dbReference type="InterPro" id="IPR006668">
    <property type="entry name" value="Mg_transptr_MgtE_intracell_dom"/>
</dbReference>
<dbReference type="EMBL" id="LGIQ01000007">
    <property type="protein sequence ID" value="KNB72727.1"/>
    <property type="molecule type" value="Genomic_DNA"/>
</dbReference>
<gene>
    <name evidence="5" type="ORF">ADS79_12860</name>
    <name evidence="4" type="ORF">BRE01_39390</name>
</gene>
<evidence type="ECO:0000256" key="1">
    <source>
        <dbReference type="SAM" id="Coils"/>
    </source>
</evidence>
<comment type="caution">
    <text evidence="5">The sequence shown here is derived from an EMBL/GenBank/DDBJ whole genome shotgun (WGS) entry which is preliminary data.</text>
</comment>
<dbReference type="AlphaFoldDB" id="A0A0K9YVP9"/>
<evidence type="ECO:0000313" key="5">
    <source>
        <dbReference type="EMBL" id="KNB72727.1"/>
    </source>
</evidence>
<dbReference type="STRING" id="54915.ADS79_12860"/>
<keyword evidence="2" id="KW-0812">Transmembrane</keyword>
<keyword evidence="7" id="KW-1185">Reference proteome</keyword>
<reference evidence="5" key="2">
    <citation type="submission" date="2015-07" db="EMBL/GenBank/DDBJ databases">
        <title>MeaNS - Measles Nucleotide Surveillance Program.</title>
        <authorList>
            <person name="Tran T."/>
            <person name="Druce J."/>
        </authorList>
    </citation>
    <scope>NUCLEOTIDE SEQUENCE</scope>
    <source>
        <strain evidence="5">DSM 9887</strain>
    </source>
</reference>
<evidence type="ECO:0000313" key="6">
    <source>
        <dbReference type="Proteomes" id="UP000036834"/>
    </source>
</evidence>
<evidence type="ECO:0000313" key="7">
    <source>
        <dbReference type="Proteomes" id="UP000319578"/>
    </source>
</evidence>
<evidence type="ECO:0000259" key="3">
    <source>
        <dbReference type="Pfam" id="PF03448"/>
    </source>
</evidence>
<dbReference type="PATRIC" id="fig|54915.3.peg.1560"/>
<name>A0A0K9YVP9_9BACL</name>
<proteinExistence type="predicted"/>
<dbReference type="Pfam" id="PF03448">
    <property type="entry name" value="MgtE_N"/>
    <property type="match status" value="1"/>
</dbReference>
<sequence length="305" mass="33882">MEEIQEEREYGRWEWFFYMIVIPALFACILGGVLLSLLGINVLGNVLTWANSIPYVEKLIPDDYVATPDKNEKPELMKQVTNLQNDQAKNQQAMASLQAEASKKDSTIQALEKQVEDLNKMMEEKRATEAERQQQYTDLAKVYTTMSAKNAAAIIENLKLTESVTVMSKMKPAQRADILAKMDPKTAADISILLKDSVVAKDDDIAALQDRVKVLTEALGEQRKGQDQLPTGNINDSLAKSFAAMSPDDSAAVIRSLMETNKAKALKLMTGMPEDKRAQTLAAIAKTDKKNSDNLAARITEELLR</sequence>
<feature type="transmembrane region" description="Helical" evidence="2">
    <location>
        <begin position="15"/>
        <end position="38"/>
    </location>
</feature>
<dbReference type="SUPFAM" id="SSF158791">
    <property type="entry name" value="MgtE N-terminal domain-like"/>
    <property type="match status" value="1"/>
</dbReference>
<organism evidence="5 6">
    <name type="scientific">Brevibacillus reuszeri</name>
    <dbReference type="NCBI Taxonomy" id="54915"/>
    <lineage>
        <taxon>Bacteria</taxon>
        <taxon>Bacillati</taxon>
        <taxon>Bacillota</taxon>
        <taxon>Bacilli</taxon>
        <taxon>Bacillales</taxon>
        <taxon>Paenibacillaceae</taxon>
        <taxon>Brevibacillus</taxon>
    </lineage>
</organism>
<reference evidence="4 7" key="3">
    <citation type="submission" date="2019-06" db="EMBL/GenBank/DDBJ databases">
        <title>Whole genome shotgun sequence of Brevibacillus reuszeri NBRC 15719.</title>
        <authorList>
            <person name="Hosoyama A."/>
            <person name="Uohara A."/>
            <person name="Ohji S."/>
            <person name="Ichikawa N."/>
        </authorList>
    </citation>
    <scope>NUCLEOTIDE SEQUENCE [LARGE SCALE GENOMIC DNA]</scope>
    <source>
        <strain evidence="4 7">NBRC 15719</strain>
    </source>
</reference>
<dbReference type="EMBL" id="BJON01000015">
    <property type="protein sequence ID" value="GED70237.1"/>
    <property type="molecule type" value="Genomic_DNA"/>
</dbReference>
<dbReference type="OrthoDB" id="2381574at2"/>
<feature type="domain" description="Magnesium transporter MgtE intracellular" evidence="3">
    <location>
        <begin position="114"/>
        <end position="194"/>
    </location>
</feature>
<dbReference type="RefSeq" id="WP_049738774.1">
    <property type="nucleotide sequence ID" value="NZ_BJON01000015.1"/>
</dbReference>
<evidence type="ECO:0000313" key="4">
    <source>
        <dbReference type="EMBL" id="GED70237.1"/>
    </source>
</evidence>
<dbReference type="Proteomes" id="UP000036834">
    <property type="component" value="Unassembled WGS sequence"/>
</dbReference>
<keyword evidence="1" id="KW-0175">Coiled coil</keyword>
<accession>A0A0K9YVP9</accession>
<evidence type="ECO:0000256" key="2">
    <source>
        <dbReference type="SAM" id="Phobius"/>
    </source>
</evidence>
<reference evidence="6" key="1">
    <citation type="submission" date="2015-07" db="EMBL/GenBank/DDBJ databases">
        <title>Genome sequencing project for genomic taxonomy and phylogenomics of Bacillus-like bacteria.</title>
        <authorList>
            <person name="Liu B."/>
            <person name="Wang J."/>
            <person name="Zhu Y."/>
            <person name="Liu G."/>
            <person name="Chen Q."/>
            <person name="Chen Z."/>
            <person name="Lan J."/>
            <person name="Che J."/>
            <person name="Ge C."/>
            <person name="Shi H."/>
            <person name="Pan Z."/>
            <person name="Liu X."/>
        </authorList>
    </citation>
    <scope>NUCLEOTIDE SEQUENCE [LARGE SCALE GENOMIC DNA]</scope>
    <source>
        <strain evidence="6">DSM 9887</strain>
    </source>
</reference>
<keyword evidence="2" id="KW-1133">Transmembrane helix</keyword>